<evidence type="ECO:0000313" key="2">
    <source>
        <dbReference type="EMBL" id="GAA4618344.1"/>
    </source>
</evidence>
<sequence>MRRLFGLLAALVMSVSFLAMPEPAMAGVVWKIKSARATNTTPGQSAQIEVAAAADSGVAALVVRLRLVDDPNAIATLTTFDLVSGTAEDGVWRSTESVTIPDGRVAIEAKMATGSTEPGKYTGYVTGGIIDNGRDVRVSELTASPDSLDSDHRDFRLTGRVVTQAADGTEQGAAHQTIDLRDTTWDLELGRTSTDDQGYFSAAAQLGHAAHVAAVALADGTYRSAKMETVVHYTALPTRLTINAPAEGGVVGGTVTLSGRLEHQSVTGEWSGLGGATVRVFSSGASGSETDVVTGADGAYSARVTVRPGDTGWDAIFTGDMGTSGMYKSASATANGVVIRTQPQIVDFDAGRSRPGGAGR</sequence>
<evidence type="ECO:0000313" key="3">
    <source>
        <dbReference type="Proteomes" id="UP001500212"/>
    </source>
</evidence>
<gene>
    <name evidence="2" type="ORF">GCM10023195_82390</name>
</gene>
<dbReference type="RefSeq" id="WP_345366553.1">
    <property type="nucleotide sequence ID" value="NZ_BAABHJ010000040.1"/>
</dbReference>
<dbReference type="Proteomes" id="UP001500212">
    <property type="component" value="Unassembled WGS sequence"/>
</dbReference>
<evidence type="ECO:0000256" key="1">
    <source>
        <dbReference type="SAM" id="SignalP"/>
    </source>
</evidence>
<accession>A0ABP8TWP0</accession>
<proteinExistence type="predicted"/>
<feature type="chain" id="PRO_5046419779" description="Carboxypeptidase regulatory-like domain-containing protein" evidence="1">
    <location>
        <begin position="27"/>
        <end position="360"/>
    </location>
</feature>
<feature type="signal peptide" evidence="1">
    <location>
        <begin position="1"/>
        <end position="26"/>
    </location>
</feature>
<reference evidence="3" key="1">
    <citation type="journal article" date="2019" name="Int. J. Syst. Evol. Microbiol.">
        <title>The Global Catalogue of Microorganisms (GCM) 10K type strain sequencing project: providing services to taxonomists for standard genome sequencing and annotation.</title>
        <authorList>
            <consortium name="The Broad Institute Genomics Platform"/>
            <consortium name="The Broad Institute Genome Sequencing Center for Infectious Disease"/>
            <person name="Wu L."/>
            <person name="Ma J."/>
        </authorList>
    </citation>
    <scope>NUCLEOTIDE SEQUENCE [LARGE SCALE GENOMIC DNA]</scope>
    <source>
        <strain evidence="3">JCM 17938</strain>
    </source>
</reference>
<comment type="caution">
    <text evidence="2">The sequence shown here is derived from an EMBL/GenBank/DDBJ whole genome shotgun (WGS) entry which is preliminary data.</text>
</comment>
<evidence type="ECO:0008006" key="4">
    <source>
        <dbReference type="Google" id="ProtNLM"/>
    </source>
</evidence>
<organism evidence="2 3">
    <name type="scientific">Actinoallomurus liliacearum</name>
    <dbReference type="NCBI Taxonomy" id="1080073"/>
    <lineage>
        <taxon>Bacteria</taxon>
        <taxon>Bacillati</taxon>
        <taxon>Actinomycetota</taxon>
        <taxon>Actinomycetes</taxon>
        <taxon>Streptosporangiales</taxon>
        <taxon>Thermomonosporaceae</taxon>
        <taxon>Actinoallomurus</taxon>
    </lineage>
</organism>
<protein>
    <recommendedName>
        <fullName evidence="4">Carboxypeptidase regulatory-like domain-containing protein</fullName>
    </recommendedName>
</protein>
<keyword evidence="3" id="KW-1185">Reference proteome</keyword>
<keyword evidence="1" id="KW-0732">Signal</keyword>
<dbReference type="EMBL" id="BAABHJ010000040">
    <property type="protein sequence ID" value="GAA4618344.1"/>
    <property type="molecule type" value="Genomic_DNA"/>
</dbReference>
<name>A0ABP8TWP0_9ACTN</name>